<name>A0ABU0TEF4_9FLAO</name>
<dbReference type="EMBL" id="JAUTAL010000001">
    <property type="protein sequence ID" value="MDQ1095372.1"/>
    <property type="molecule type" value="Genomic_DNA"/>
</dbReference>
<dbReference type="Proteomes" id="UP001225072">
    <property type="component" value="Unassembled WGS sequence"/>
</dbReference>
<evidence type="ECO:0000256" key="4">
    <source>
        <dbReference type="PROSITE-ProRule" id="PRU00335"/>
    </source>
</evidence>
<reference evidence="6 7" key="1">
    <citation type="submission" date="2023-07" db="EMBL/GenBank/DDBJ databases">
        <title>Functional and genomic diversity of the sorghum phyllosphere microbiome.</title>
        <authorList>
            <person name="Shade A."/>
        </authorList>
    </citation>
    <scope>NUCLEOTIDE SEQUENCE [LARGE SCALE GENOMIC DNA]</scope>
    <source>
        <strain evidence="6 7">SORGH_AS_1064</strain>
    </source>
</reference>
<gene>
    <name evidence="6" type="ORF">QE404_000519</name>
</gene>
<evidence type="ECO:0000313" key="6">
    <source>
        <dbReference type="EMBL" id="MDQ1095372.1"/>
    </source>
</evidence>
<evidence type="ECO:0000259" key="5">
    <source>
        <dbReference type="PROSITE" id="PS50977"/>
    </source>
</evidence>
<comment type="caution">
    <text evidence="6">The sequence shown here is derived from an EMBL/GenBank/DDBJ whole genome shotgun (WGS) entry which is preliminary data.</text>
</comment>
<dbReference type="SUPFAM" id="SSF46689">
    <property type="entry name" value="Homeodomain-like"/>
    <property type="match status" value="1"/>
</dbReference>
<protein>
    <submittedName>
        <fullName evidence="6">TetR/AcrR family transcriptional repressor of nem operon</fullName>
    </submittedName>
</protein>
<feature type="domain" description="HTH tetR-type" evidence="5">
    <location>
        <begin position="35"/>
        <end position="95"/>
    </location>
</feature>
<dbReference type="PANTHER" id="PTHR47506:SF10">
    <property type="entry name" value="TRANSCRIPTIONAL REGULATORY PROTEIN"/>
    <property type="match status" value="1"/>
</dbReference>
<dbReference type="InterPro" id="IPR036271">
    <property type="entry name" value="Tet_transcr_reg_TetR-rel_C_sf"/>
</dbReference>
<dbReference type="SUPFAM" id="SSF48498">
    <property type="entry name" value="Tetracyclin repressor-like, C-terminal domain"/>
    <property type="match status" value="1"/>
</dbReference>
<dbReference type="Gene3D" id="1.10.10.60">
    <property type="entry name" value="Homeodomain-like"/>
    <property type="match status" value="1"/>
</dbReference>
<proteinExistence type="predicted"/>
<dbReference type="InterPro" id="IPR001647">
    <property type="entry name" value="HTH_TetR"/>
</dbReference>
<evidence type="ECO:0000256" key="3">
    <source>
        <dbReference type="ARBA" id="ARBA00023163"/>
    </source>
</evidence>
<dbReference type="InterPro" id="IPR009057">
    <property type="entry name" value="Homeodomain-like_sf"/>
</dbReference>
<keyword evidence="7" id="KW-1185">Reference proteome</keyword>
<evidence type="ECO:0000256" key="1">
    <source>
        <dbReference type="ARBA" id="ARBA00023015"/>
    </source>
</evidence>
<dbReference type="Pfam" id="PF00440">
    <property type="entry name" value="TetR_N"/>
    <property type="match status" value="1"/>
</dbReference>
<keyword evidence="3" id="KW-0804">Transcription</keyword>
<dbReference type="PANTHER" id="PTHR47506">
    <property type="entry name" value="TRANSCRIPTIONAL REGULATORY PROTEIN"/>
    <property type="match status" value="1"/>
</dbReference>
<dbReference type="PROSITE" id="PS50977">
    <property type="entry name" value="HTH_TETR_2"/>
    <property type="match status" value="1"/>
</dbReference>
<sequence length="221" mass="25513">MQTQKLIYSDNKINFRSDCSRIFYIFAVVMARNVEFDEQLAVSKAMDVFWKKGYNGASTRDLTEAMGISNSSLYNTIGDKHQLFIKAIKLYTESRMDAARKMLQPIKSPLKAIEKFINSSVYAITNEPNSCLTIKTTFEVATSDESVQQIIKADNDFTYNLLIDLIKKAIERNEITVSNDAEMLTDYIINQFTGWHESFIIHRDKMRIKKMAEFLIKQISQ</sequence>
<keyword evidence="1" id="KW-0805">Transcription regulation</keyword>
<dbReference type="Gene3D" id="1.10.357.10">
    <property type="entry name" value="Tetracycline Repressor, domain 2"/>
    <property type="match status" value="1"/>
</dbReference>
<accession>A0ABU0TEF4</accession>
<evidence type="ECO:0000256" key="2">
    <source>
        <dbReference type="ARBA" id="ARBA00023125"/>
    </source>
</evidence>
<evidence type="ECO:0000313" key="7">
    <source>
        <dbReference type="Proteomes" id="UP001225072"/>
    </source>
</evidence>
<organism evidence="6 7">
    <name type="scientific">Chryseobacterium camelliae</name>
    <dbReference type="NCBI Taxonomy" id="1265445"/>
    <lineage>
        <taxon>Bacteria</taxon>
        <taxon>Pseudomonadati</taxon>
        <taxon>Bacteroidota</taxon>
        <taxon>Flavobacteriia</taxon>
        <taxon>Flavobacteriales</taxon>
        <taxon>Weeksellaceae</taxon>
        <taxon>Chryseobacterium group</taxon>
        <taxon>Chryseobacterium</taxon>
    </lineage>
</organism>
<keyword evidence="2 4" id="KW-0238">DNA-binding</keyword>
<feature type="DNA-binding region" description="H-T-H motif" evidence="4">
    <location>
        <begin position="58"/>
        <end position="77"/>
    </location>
</feature>